<name>A0A397W5W3_9GLOM</name>
<organism evidence="1 2">
    <name type="scientific">Gigaspora rosea</name>
    <dbReference type="NCBI Taxonomy" id="44941"/>
    <lineage>
        <taxon>Eukaryota</taxon>
        <taxon>Fungi</taxon>
        <taxon>Fungi incertae sedis</taxon>
        <taxon>Mucoromycota</taxon>
        <taxon>Glomeromycotina</taxon>
        <taxon>Glomeromycetes</taxon>
        <taxon>Diversisporales</taxon>
        <taxon>Gigasporaceae</taxon>
        <taxon>Gigaspora</taxon>
    </lineage>
</organism>
<dbReference type="OrthoDB" id="2398651at2759"/>
<proteinExistence type="predicted"/>
<dbReference type="AlphaFoldDB" id="A0A397W5W3"/>
<evidence type="ECO:0000313" key="1">
    <source>
        <dbReference type="EMBL" id="RIB30120.1"/>
    </source>
</evidence>
<dbReference type="STRING" id="44941.A0A397W5W3"/>
<sequence>MQNKLVAIFDKYSRQIEYAIIIEVLNQISPLLEEASLHLEIYNPEIILQEHTFCHLFNDQINEFQKLLKESFYLPFGHEIVTLNRTSQNEAFNLVKLVYLDKKIDYWQLYFAYYAIAILHYNEGYTYLLSELSEIYSRKPFETKDL</sequence>
<reference evidence="1 2" key="1">
    <citation type="submission" date="2018-06" db="EMBL/GenBank/DDBJ databases">
        <title>Comparative genomics reveals the genomic features of Rhizophagus irregularis, R. cerebriforme, R. diaphanum and Gigaspora rosea, and their symbiotic lifestyle signature.</title>
        <authorList>
            <person name="Morin E."/>
            <person name="San Clemente H."/>
            <person name="Chen E.C.H."/>
            <person name="De La Providencia I."/>
            <person name="Hainaut M."/>
            <person name="Kuo A."/>
            <person name="Kohler A."/>
            <person name="Murat C."/>
            <person name="Tang N."/>
            <person name="Roy S."/>
            <person name="Loubradou J."/>
            <person name="Henrissat B."/>
            <person name="Grigoriev I.V."/>
            <person name="Corradi N."/>
            <person name="Roux C."/>
            <person name="Martin F.M."/>
        </authorList>
    </citation>
    <scope>NUCLEOTIDE SEQUENCE [LARGE SCALE GENOMIC DNA]</scope>
    <source>
        <strain evidence="1 2">DAOM 194757</strain>
    </source>
</reference>
<protein>
    <submittedName>
        <fullName evidence="1">Uncharacterized protein</fullName>
    </submittedName>
</protein>
<gene>
    <name evidence="1" type="ORF">C2G38_2153626</name>
</gene>
<dbReference type="Proteomes" id="UP000266673">
    <property type="component" value="Unassembled WGS sequence"/>
</dbReference>
<accession>A0A397W5W3</accession>
<comment type="caution">
    <text evidence="1">The sequence shown here is derived from an EMBL/GenBank/DDBJ whole genome shotgun (WGS) entry which is preliminary data.</text>
</comment>
<keyword evidence="2" id="KW-1185">Reference proteome</keyword>
<evidence type="ECO:0000313" key="2">
    <source>
        <dbReference type="Proteomes" id="UP000266673"/>
    </source>
</evidence>
<dbReference type="EMBL" id="QKWP01000021">
    <property type="protein sequence ID" value="RIB30120.1"/>
    <property type="molecule type" value="Genomic_DNA"/>
</dbReference>